<proteinExistence type="predicted"/>
<reference evidence="1 2" key="1">
    <citation type="journal article" date="2009" name="Nature">
        <title>Evolution of pathogenicity and sexual reproduction in eight Candida genomes.</title>
        <authorList>
            <person name="Butler G."/>
            <person name="Rasmussen M.D."/>
            <person name="Lin M.F."/>
            <person name="Santos M.A."/>
            <person name="Sakthikumar S."/>
            <person name="Munro C.A."/>
            <person name="Rheinbay E."/>
            <person name="Grabherr M."/>
            <person name="Forche A."/>
            <person name="Reedy J.L."/>
            <person name="Agrafioti I."/>
            <person name="Arnaud M.B."/>
            <person name="Bates S."/>
            <person name="Brown A.J."/>
            <person name="Brunke S."/>
            <person name="Costanzo M.C."/>
            <person name="Fitzpatrick D.A."/>
            <person name="de Groot P.W."/>
            <person name="Harris D."/>
            <person name="Hoyer L.L."/>
            <person name="Hube B."/>
            <person name="Klis F.M."/>
            <person name="Kodira C."/>
            <person name="Lennard N."/>
            <person name="Logue M.E."/>
            <person name="Martin R."/>
            <person name="Neiman A.M."/>
            <person name="Nikolaou E."/>
            <person name="Quail M.A."/>
            <person name="Quinn J."/>
            <person name="Santos M.C."/>
            <person name="Schmitzberger F.F."/>
            <person name="Sherlock G."/>
            <person name="Shah P."/>
            <person name="Silverstein K.A."/>
            <person name="Skrzypek M.S."/>
            <person name="Soll D."/>
            <person name="Staggs R."/>
            <person name="Stansfield I."/>
            <person name="Stumpf M.P."/>
            <person name="Sudbery P.E."/>
            <person name="Srikantha T."/>
            <person name="Zeng Q."/>
            <person name="Berman J."/>
            <person name="Berriman M."/>
            <person name="Heitman J."/>
            <person name="Gow N.A."/>
            <person name="Lorenz M.C."/>
            <person name="Birren B.W."/>
            <person name="Kellis M."/>
            <person name="Cuomo C.A."/>
        </authorList>
    </citation>
    <scope>NUCLEOTIDE SEQUENCE [LARGE SCALE GENOMIC DNA]</scope>
    <source>
        <strain evidence="1 2">ATCC 42720</strain>
    </source>
</reference>
<gene>
    <name evidence="1" type="ORF">CLUG_02769</name>
</gene>
<sequence length="728" mass="82738">MIARSPGQVRDILDQLSADGSHATRTISELAEIASSEGISRDNFNSLLDLVFDHTLGATQRLNLIRSCLVPKQDFLLDPSLINRIVSAVGTPEIYYKNGKQHKSKRLPIASQQALLEWLICALHLFGTAVFRRLQLRRSLPLLFGLLSYEFSRPYLSVLIVVAVHETEPFVGSKHSPIRSWHVHLVADLADKFPFDSSLQMLLAFFRKHIPGLDYATLFKDRQLVRLEQNFDMLNYPNPDIRRLLEWKPDEDNLVSAQMKQVELHLKRVFARFEQQSAKKKKVGSEPDNFDALEWSSSSVSIATVDSLRSLVSNFENITMSNITSVLSVSSLPNEHLRCMFLALSLIDQESDNHRIKKLEYAIKYHVLSDKPQKSHLALSQLANFSHYGGLKSLSAPLLEYSSHIAQSPNEYVVSVQIQLLELLPPTKNIIDAFSSTITNLDAVQESVSKSKASLLARQFFIKLARCIFKWNVLYSTSDLCSEFPVMVVDILSQVFAFVQKRWMSFQLGAQFAFLDIFTALKSVDAEDIRTWQKASALIPPPVLMYQLLVSTNPYVLSESLGYLAFLKKVTFEDESALQLRNSYVVDAINFLWKEAAFNKEAETLNWGMMLDSGFIEKISAHNYFGYSDQIRLRTVGGLVQNPSLAYMCAELVWMLEDQQQDINIRHPGPLAEETVKQLHQDEEVTWLPLSYHDIRVTLLNNLDRRGFHGMCDLLFSSLKSLAGRRGR</sequence>
<dbReference type="VEuPathDB" id="FungiDB:CLUG_02769"/>
<name>C4Y2K6_CLAL4</name>
<dbReference type="STRING" id="306902.C4Y2K6"/>
<organism evidence="1 2">
    <name type="scientific">Clavispora lusitaniae (strain ATCC 42720)</name>
    <name type="common">Yeast</name>
    <name type="synonym">Candida lusitaniae</name>
    <dbReference type="NCBI Taxonomy" id="306902"/>
    <lineage>
        <taxon>Eukaryota</taxon>
        <taxon>Fungi</taxon>
        <taxon>Dikarya</taxon>
        <taxon>Ascomycota</taxon>
        <taxon>Saccharomycotina</taxon>
        <taxon>Pichiomycetes</taxon>
        <taxon>Metschnikowiaceae</taxon>
        <taxon>Clavispora</taxon>
    </lineage>
</organism>
<protein>
    <submittedName>
        <fullName evidence="1">Uncharacterized protein</fullName>
    </submittedName>
</protein>
<dbReference type="GeneID" id="8497636"/>
<accession>C4Y2K6</accession>
<dbReference type="AlphaFoldDB" id="C4Y2K6"/>
<dbReference type="OrthoDB" id="6347512at2759"/>
<dbReference type="Proteomes" id="UP000007703">
    <property type="component" value="Unassembled WGS sequence"/>
</dbReference>
<dbReference type="KEGG" id="clu:CLUG_02769"/>
<dbReference type="HOGENOM" id="CLU_355687_0_0_1"/>
<evidence type="ECO:0000313" key="1">
    <source>
        <dbReference type="EMBL" id="EEQ38643.1"/>
    </source>
</evidence>
<dbReference type="InParanoid" id="C4Y2K6"/>
<dbReference type="EMBL" id="CH408078">
    <property type="protein sequence ID" value="EEQ38643.1"/>
    <property type="molecule type" value="Genomic_DNA"/>
</dbReference>
<dbReference type="OMA" id="INFLWKE"/>
<evidence type="ECO:0000313" key="2">
    <source>
        <dbReference type="Proteomes" id="UP000007703"/>
    </source>
</evidence>